<evidence type="ECO:0000313" key="2">
    <source>
        <dbReference type="Proteomes" id="UP000295351"/>
    </source>
</evidence>
<proteinExistence type="predicted"/>
<dbReference type="PANTHER" id="PTHR11203">
    <property type="entry name" value="CLEAVAGE AND POLYADENYLATION SPECIFICITY FACTOR FAMILY MEMBER"/>
    <property type="match status" value="1"/>
</dbReference>
<dbReference type="EMBL" id="SLVX01000002">
    <property type="protein sequence ID" value="TCN47531.1"/>
    <property type="molecule type" value="Genomic_DNA"/>
</dbReference>
<dbReference type="PANTHER" id="PTHR11203:SF49">
    <property type="entry name" value="BLL1145 PROTEIN"/>
    <property type="match status" value="1"/>
</dbReference>
<dbReference type="InterPro" id="IPR050698">
    <property type="entry name" value="MBL"/>
</dbReference>
<dbReference type="Gene3D" id="3.40.50.10890">
    <property type="match status" value="1"/>
</dbReference>
<protein>
    <submittedName>
        <fullName evidence="1">Putative mRNA 3-end processing factor</fullName>
    </submittedName>
</protein>
<keyword evidence="2" id="KW-1185">Reference proteome</keyword>
<accession>A0A4R2D1D5</accession>
<gene>
    <name evidence="1" type="ORF">EV665_10250</name>
</gene>
<dbReference type="Proteomes" id="UP000295351">
    <property type="component" value="Unassembled WGS sequence"/>
</dbReference>
<reference evidence="1 2" key="1">
    <citation type="submission" date="2019-03" db="EMBL/GenBank/DDBJ databases">
        <title>Genomic Encyclopedia of Type Strains, Phase IV (KMG-IV): sequencing the most valuable type-strain genomes for metagenomic binning, comparative biology and taxonomic classification.</title>
        <authorList>
            <person name="Goeker M."/>
        </authorList>
    </citation>
    <scope>NUCLEOTIDE SEQUENCE [LARGE SCALE GENOMIC DNA]</scope>
    <source>
        <strain evidence="1 2">DSM 18401</strain>
    </source>
</reference>
<name>A0A4R2D1D5_SHIGR</name>
<dbReference type="SUPFAM" id="SSF56281">
    <property type="entry name" value="Metallo-hydrolase/oxidoreductase"/>
    <property type="match status" value="1"/>
</dbReference>
<dbReference type="InterPro" id="IPR026360">
    <property type="entry name" value="Xnuc_lig_assoc"/>
</dbReference>
<dbReference type="AlphaFoldDB" id="A0A4R2D1D5"/>
<evidence type="ECO:0000313" key="1">
    <source>
        <dbReference type="EMBL" id="TCN47531.1"/>
    </source>
</evidence>
<organism evidence="1 2">
    <name type="scientific">Shinella granuli</name>
    <dbReference type="NCBI Taxonomy" id="323621"/>
    <lineage>
        <taxon>Bacteria</taxon>
        <taxon>Pseudomonadati</taxon>
        <taxon>Pseudomonadota</taxon>
        <taxon>Alphaproteobacteria</taxon>
        <taxon>Hyphomicrobiales</taxon>
        <taxon>Rhizobiaceae</taxon>
        <taxon>Shinella</taxon>
    </lineage>
</organism>
<dbReference type="Gene3D" id="3.60.15.10">
    <property type="entry name" value="Ribonuclease Z/Hydroxyacylglutathione hydrolase-like"/>
    <property type="match status" value="1"/>
</dbReference>
<dbReference type="NCBIfam" id="TIGR04122">
    <property type="entry name" value="Xnuc_lig_assoc"/>
    <property type="match status" value="1"/>
</dbReference>
<dbReference type="GO" id="GO:0004521">
    <property type="term" value="F:RNA endonuclease activity"/>
    <property type="evidence" value="ECO:0007669"/>
    <property type="project" value="TreeGrafter"/>
</dbReference>
<sequence length="363" mass="39709">MNTVATRTARRRRLPLAPRTKPSIFPRMKPDQLLHPAPAGLYCPAGDFYIDPVRPVARALITHGHSDHARAGHGAVLATRETLDIMAIRYGADFCGAMQAAAFGERIDLSGVTVSFHPAGHVLGSAQIAVEKAGLTIVASGDYKRGADPTATPYEPVPCDIFITEATFGLPVFHHPEPKGEMGKLLTSLRQFPERSHLLGAYSLGKAQRVIRLLRDCGYDAPIYIHGSLARLCDYYVSRGIALGDLRPATTERSSPADFRGAVVVGPPSAFADRWARRFNEPLVAFASGWMMVRQRAKQGGVELPLVISDHCDWPELTGTIRELAPREVWVTHGREEALVRWCELAGIPARPLHLVGYEDEGD</sequence>
<dbReference type="InterPro" id="IPR036866">
    <property type="entry name" value="RibonucZ/Hydroxyglut_hydro"/>
</dbReference>
<comment type="caution">
    <text evidence="1">The sequence shown here is derived from an EMBL/GenBank/DDBJ whole genome shotgun (WGS) entry which is preliminary data.</text>
</comment>